<evidence type="ECO:0000256" key="2">
    <source>
        <dbReference type="ARBA" id="ARBA00022676"/>
    </source>
</evidence>
<keyword evidence="6" id="KW-1185">Reference proteome</keyword>
<gene>
    <name evidence="5" type="ORF">K1X11_019315</name>
</gene>
<keyword evidence="2 5" id="KW-0328">Glycosyltransferase</keyword>
<dbReference type="Gene3D" id="3.90.550.10">
    <property type="entry name" value="Spore Coat Polysaccharide Biosynthesis Protein SpsA, Chain A"/>
    <property type="match status" value="1"/>
</dbReference>
<dbReference type="EC" id="2.4.-.-" evidence="5"/>
<dbReference type="InterPro" id="IPR029044">
    <property type="entry name" value="Nucleotide-diphossugar_trans"/>
</dbReference>
<dbReference type="SUPFAM" id="SSF53448">
    <property type="entry name" value="Nucleotide-diphospho-sugar transferases"/>
    <property type="match status" value="1"/>
</dbReference>
<dbReference type="InterPro" id="IPR050834">
    <property type="entry name" value="Glycosyltransf_2"/>
</dbReference>
<dbReference type="EMBL" id="CP139781">
    <property type="protein sequence ID" value="WRQ86969.1"/>
    <property type="molecule type" value="Genomic_DNA"/>
</dbReference>
<evidence type="ECO:0000256" key="3">
    <source>
        <dbReference type="ARBA" id="ARBA00022679"/>
    </source>
</evidence>
<dbReference type="RefSeq" id="WP_324726028.1">
    <property type="nucleotide sequence ID" value="NZ_CP139781.1"/>
</dbReference>
<organism evidence="5 6">
    <name type="scientific">Actomonas aquatica</name>
    <dbReference type="NCBI Taxonomy" id="2866162"/>
    <lineage>
        <taxon>Bacteria</taxon>
        <taxon>Pseudomonadati</taxon>
        <taxon>Verrucomicrobiota</taxon>
        <taxon>Opitutia</taxon>
        <taxon>Opitutales</taxon>
        <taxon>Opitutaceae</taxon>
        <taxon>Actomonas</taxon>
    </lineage>
</organism>
<feature type="domain" description="Glycosyltransferase 2-like" evidence="4">
    <location>
        <begin position="6"/>
        <end position="173"/>
    </location>
</feature>
<proteinExistence type="inferred from homology"/>
<dbReference type="PANTHER" id="PTHR43685">
    <property type="entry name" value="GLYCOSYLTRANSFERASE"/>
    <property type="match status" value="1"/>
</dbReference>
<sequence length="338" mass="36932">MHPQVSIVMPVRNAASTLEGAMASVVGQTFSDWEAVVVDDGSSDATPELLQAWAKRERRVRLLRPDPRPGLVGALNVGLAAARAPLIARMDADDVMHPERLARQVARLAAEPALGLVSCGVAFGGDRAAQAGYAAHVDWLNTVVTPEQIRRERFVEAPLAHPSVMFRRELVSQHGGYREGPWPEDYELWLRWLDAGVPMAKVPEVLLTWRDSPERASRVDARYDVKAFFAVKAQYIAAELARSGAGRAVWIAGAGRPTRRRAVLLEEHSVEIAGYVDIDPRKIGGRVAGCPVVGPAELPSADEAVVLSYVANRGARAKVRAMLTAQRREEGRDFWLCA</sequence>
<dbReference type="Proteomes" id="UP000738431">
    <property type="component" value="Chromosome"/>
</dbReference>
<reference evidence="5 6" key="1">
    <citation type="submission" date="2023-12" db="EMBL/GenBank/DDBJ databases">
        <title>Description of an unclassified Opitutus bacterium of Verrucomicrobiota.</title>
        <authorList>
            <person name="Zhang D.-F."/>
        </authorList>
    </citation>
    <scope>NUCLEOTIDE SEQUENCE [LARGE SCALE GENOMIC DNA]</scope>
    <source>
        <strain evidence="5 6">WL0086</strain>
    </source>
</reference>
<dbReference type="Pfam" id="PF00535">
    <property type="entry name" value="Glycos_transf_2"/>
    <property type="match status" value="1"/>
</dbReference>
<name>A0ABZ1C5G2_9BACT</name>
<dbReference type="InterPro" id="IPR001173">
    <property type="entry name" value="Glyco_trans_2-like"/>
</dbReference>
<evidence type="ECO:0000313" key="6">
    <source>
        <dbReference type="Proteomes" id="UP000738431"/>
    </source>
</evidence>
<dbReference type="PANTHER" id="PTHR43685:SF5">
    <property type="entry name" value="GLYCOSYLTRANSFERASE EPSE-RELATED"/>
    <property type="match status" value="1"/>
</dbReference>
<evidence type="ECO:0000256" key="1">
    <source>
        <dbReference type="ARBA" id="ARBA00006739"/>
    </source>
</evidence>
<accession>A0ABZ1C5G2</accession>
<keyword evidence="3 5" id="KW-0808">Transferase</keyword>
<dbReference type="CDD" id="cd00761">
    <property type="entry name" value="Glyco_tranf_GTA_type"/>
    <property type="match status" value="1"/>
</dbReference>
<evidence type="ECO:0000313" key="5">
    <source>
        <dbReference type="EMBL" id="WRQ86969.1"/>
    </source>
</evidence>
<dbReference type="GO" id="GO:0016757">
    <property type="term" value="F:glycosyltransferase activity"/>
    <property type="evidence" value="ECO:0007669"/>
    <property type="project" value="UniProtKB-KW"/>
</dbReference>
<evidence type="ECO:0000259" key="4">
    <source>
        <dbReference type="Pfam" id="PF00535"/>
    </source>
</evidence>
<protein>
    <submittedName>
        <fullName evidence="5">Glycosyltransferase family A protein</fullName>
        <ecNumber evidence="5">2.4.-.-</ecNumber>
    </submittedName>
</protein>
<comment type="similarity">
    <text evidence="1">Belongs to the glycosyltransferase 2 family.</text>
</comment>